<organism evidence="1 2">
    <name type="scientific">Phytophthora citrophthora</name>
    <dbReference type="NCBI Taxonomy" id="4793"/>
    <lineage>
        <taxon>Eukaryota</taxon>
        <taxon>Sar</taxon>
        <taxon>Stramenopiles</taxon>
        <taxon>Oomycota</taxon>
        <taxon>Peronosporomycetes</taxon>
        <taxon>Peronosporales</taxon>
        <taxon>Peronosporaceae</taxon>
        <taxon>Phytophthora</taxon>
    </lineage>
</organism>
<proteinExistence type="predicted"/>
<protein>
    <submittedName>
        <fullName evidence="1">Uncharacterized protein</fullName>
    </submittedName>
</protein>
<dbReference type="EMBL" id="JASMQC010000001">
    <property type="protein sequence ID" value="KAK1948284.1"/>
    <property type="molecule type" value="Genomic_DNA"/>
</dbReference>
<dbReference type="InterPro" id="IPR036866">
    <property type="entry name" value="RibonucZ/Hydroxyglut_hydro"/>
</dbReference>
<name>A0AAD9H036_9STRA</name>
<evidence type="ECO:0000313" key="2">
    <source>
        <dbReference type="Proteomes" id="UP001259832"/>
    </source>
</evidence>
<sequence length="134" mass="14765">MSLSVERLGNGSSYCLRDELTGVSVLLGCGEAKDVSFYSQDDADTEDFEALTTQYRRELKDLVRRDGGTLDAILVPNYRPGSCYMLPYVTEKCGVSWVAPSAVAGQDTNQKQPPAILMTHGTRAIAPHLLTEYW</sequence>
<gene>
    <name evidence="1" type="ORF">P3T76_000574</name>
</gene>
<dbReference type="AlphaFoldDB" id="A0AAD9H036"/>
<dbReference type="Proteomes" id="UP001259832">
    <property type="component" value="Unassembled WGS sequence"/>
</dbReference>
<keyword evidence="2" id="KW-1185">Reference proteome</keyword>
<reference evidence="1" key="1">
    <citation type="submission" date="2023-08" db="EMBL/GenBank/DDBJ databases">
        <title>Reference Genome Resource for the Citrus Pathogen Phytophthora citrophthora.</title>
        <authorList>
            <person name="Moller H."/>
            <person name="Coetzee B."/>
            <person name="Rose L.J."/>
            <person name="Van Niekerk J.M."/>
        </authorList>
    </citation>
    <scope>NUCLEOTIDE SEQUENCE</scope>
    <source>
        <strain evidence="1">STE-U-9442</strain>
    </source>
</reference>
<evidence type="ECO:0000313" key="1">
    <source>
        <dbReference type="EMBL" id="KAK1948284.1"/>
    </source>
</evidence>
<accession>A0AAD9H036</accession>
<dbReference type="SUPFAM" id="SSF56281">
    <property type="entry name" value="Metallo-hydrolase/oxidoreductase"/>
    <property type="match status" value="1"/>
</dbReference>
<comment type="caution">
    <text evidence="1">The sequence shown here is derived from an EMBL/GenBank/DDBJ whole genome shotgun (WGS) entry which is preliminary data.</text>
</comment>